<sequence length="485" mass="54365">MLFGLTYTSKFILSVNFDLLSLSVLLSVSLVIALLSIFIPWYMHSEPKMYQFYMLIVIFTVSILFLSITQVGLMFLIFWEVLGISSYLLVSWWKGRDLANSLALVGLLSSRIGDICLFLVVLGSNNFENYMISFLILMGFSSKSAQFIFFPWLLGAMEGPGPVSALLHSSTLVLAGVILGFRMKDMGIGGGLLVSGMGGIILGVMGTSIFVDLKKRVACSTVYNVGFMFLWIYLGEYGILYVHMVFHAVIKASTFVLLGVASHLLNMQDIRAFLGYTHKQMFSLFIMLLALLSLLPLVGVLSFKESGVEILGDMSINTWLFGAMLTISCLGFIFFIEYVLLLSKQNVSNTKFIPFPSYIHGSLLSKVGLVILIFYYMIEPEFGNISIFSNYPLLLGISLAYAMFMAGRSSFLDMQYVSKYNSSVMGNLNSIKKQFMGLEFFLMVQVLQTTERKYMKHWTGNSKLSYSVLFTLMLTILLIMNVIVF</sequence>
<feature type="transmembrane region" description="Helical" evidence="9">
    <location>
        <begin position="73"/>
        <end position="90"/>
    </location>
</feature>
<evidence type="ECO:0000256" key="6">
    <source>
        <dbReference type="ARBA" id="ARBA00023136"/>
    </source>
</evidence>
<feature type="domain" description="NADH:quinone oxidoreductase/Mrp antiporter transmembrane" evidence="10">
    <location>
        <begin position="73"/>
        <end position="321"/>
    </location>
</feature>
<evidence type="ECO:0000256" key="8">
    <source>
        <dbReference type="ARBA" id="ARBA00049551"/>
    </source>
</evidence>
<feature type="transmembrane region" description="Helical" evidence="9">
    <location>
        <begin position="165"/>
        <end position="182"/>
    </location>
</feature>
<dbReference type="GO" id="GO:0042773">
    <property type="term" value="P:ATP synthesis coupled electron transport"/>
    <property type="evidence" value="ECO:0007669"/>
    <property type="project" value="InterPro"/>
</dbReference>
<keyword evidence="4 9" id="KW-0812">Transmembrane</keyword>
<keyword evidence="11" id="KW-0496">Mitochondrion</keyword>
<comment type="catalytic activity">
    <reaction evidence="8">
        <text>a ubiquinone + NADH + 5 H(+)(in) = a ubiquinol + NAD(+) + 4 H(+)(out)</text>
        <dbReference type="Rhea" id="RHEA:29091"/>
        <dbReference type="Rhea" id="RHEA-COMP:9565"/>
        <dbReference type="Rhea" id="RHEA-COMP:9566"/>
        <dbReference type="ChEBI" id="CHEBI:15378"/>
        <dbReference type="ChEBI" id="CHEBI:16389"/>
        <dbReference type="ChEBI" id="CHEBI:17976"/>
        <dbReference type="ChEBI" id="CHEBI:57540"/>
        <dbReference type="ChEBI" id="CHEBI:57945"/>
        <dbReference type="EC" id="7.1.1.2"/>
    </reaction>
</comment>
<feature type="transmembrane region" description="Helical" evidence="9">
    <location>
        <begin position="20"/>
        <end position="43"/>
    </location>
</feature>
<keyword evidence="6 9" id="KW-0472">Membrane</keyword>
<dbReference type="AlphaFoldDB" id="A0A2Z5U697"/>
<accession>A0A2Z5U697</accession>
<feature type="transmembrane region" description="Helical" evidence="9">
    <location>
        <begin position="281"/>
        <end position="299"/>
    </location>
</feature>
<dbReference type="EMBL" id="LC333180">
    <property type="protein sequence ID" value="BBB04267.1"/>
    <property type="molecule type" value="Genomic_DNA"/>
</dbReference>
<evidence type="ECO:0000256" key="5">
    <source>
        <dbReference type="ARBA" id="ARBA00022989"/>
    </source>
</evidence>
<proteinExistence type="predicted"/>
<evidence type="ECO:0000256" key="7">
    <source>
        <dbReference type="ARBA" id="ARBA00031027"/>
    </source>
</evidence>
<feature type="transmembrane region" description="Helical" evidence="9">
    <location>
        <begin position="130"/>
        <end position="153"/>
    </location>
</feature>
<name>A0A2Z5U697_9UROC</name>
<keyword evidence="3" id="KW-0679">Respiratory chain</keyword>
<dbReference type="GO" id="GO:0015990">
    <property type="term" value="P:electron transport coupled proton transport"/>
    <property type="evidence" value="ECO:0007669"/>
    <property type="project" value="TreeGrafter"/>
</dbReference>
<feature type="transmembrane region" description="Helical" evidence="9">
    <location>
        <begin position="384"/>
        <end position="404"/>
    </location>
</feature>
<evidence type="ECO:0000256" key="1">
    <source>
        <dbReference type="ARBA" id="ARBA00004141"/>
    </source>
</evidence>
<feature type="transmembrane region" description="Helical" evidence="9">
    <location>
        <begin position="188"/>
        <end position="210"/>
    </location>
</feature>
<evidence type="ECO:0000259" key="10">
    <source>
        <dbReference type="Pfam" id="PF00361"/>
    </source>
</evidence>
<evidence type="ECO:0000256" key="2">
    <source>
        <dbReference type="ARBA" id="ARBA00012944"/>
    </source>
</evidence>
<keyword evidence="5 9" id="KW-1133">Transmembrane helix</keyword>
<evidence type="ECO:0000313" key="11">
    <source>
        <dbReference type="EMBL" id="BBB04267.1"/>
    </source>
</evidence>
<evidence type="ECO:0000256" key="3">
    <source>
        <dbReference type="ARBA" id="ARBA00022660"/>
    </source>
</evidence>
<evidence type="ECO:0000256" key="4">
    <source>
        <dbReference type="ARBA" id="ARBA00022692"/>
    </source>
</evidence>
<gene>
    <name evidence="11" type="primary">nad5</name>
</gene>
<feature type="transmembrane region" description="Helical" evidence="9">
    <location>
        <begin position="217"/>
        <end position="234"/>
    </location>
</feature>
<protein>
    <recommendedName>
        <fullName evidence="2">NADH:ubiquinone reductase (H(+)-translocating)</fullName>
        <ecNumber evidence="2">7.1.1.2</ecNumber>
    </recommendedName>
    <alternativeName>
        <fullName evidence="7">NADH dehydrogenase subunit 5</fullName>
    </alternativeName>
</protein>
<dbReference type="GO" id="GO:0016020">
    <property type="term" value="C:membrane"/>
    <property type="evidence" value="ECO:0007669"/>
    <property type="project" value="UniProtKB-SubCell"/>
</dbReference>
<geneLocation type="mitochondrion" evidence="11"/>
<dbReference type="InterPro" id="IPR001750">
    <property type="entry name" value="ND/Mrp_TM"/>
</dbReference>
<dbReference type="Pfam" id="PF00361">
    <property type="entry name" value="Proton_antipo_M"/>
    <property type="match status" value="1"/>
</dbReference>
<reference evidence="11" key="1">
    <citation type="journal article" date="2018" name="Heredity">
        <title>nrDNA:mtDNA copy number ratios as a comparative metric for evolutionary and conservation genetics.</title>
        <authorList>
            <person name="Goodall-Copestake W.P."/>
        </authorList>
    </citation>
    <scope>NUCLEOTIDE SEQUENCE</scope>
    <source>
        <strain evidence="11">E184_1</strain>
        <tissue evidence="11">Muscle</tissue>
    </source>
</reference>
<keyword evidence="3" id="KW-0249">Electron transport</keyword>
<dbReference type="GO" id="GO:0008137">
    <property type="term" value="F:NADH dehydrogenase (ubiquinone) activity"/>
    <property type="evidence" value="ECO:0007669"/>
    <property type="project" value="UniProtKB-EC"/>
</dbReference>
<feature type="transmembrane region" description="Helical" evidence="9">
    <location>
        <begin position="464"/>
        <end position="484"/>
    </location>
</feature>
<feature type="transmembrane region" description="Helical" evidence="9">
    <location>
        <begin position="355"/>
        <end position="378"/>
    </location>
</feature>
<feature type="transmembrane region" description="Helical" evidence="9">
    <location>
        <begin position="240"/>
        <end position="260"/>
    </location>
</feature>
<dbReference type="PRINTS" id="PR01434">
    <property type="entry name" value="NADHDHGNASE5"/>
</dbReference>
<dbReference type="PANTHER" id="PTHR42829:SF2">
    <property type="entry name" value="NADH-UBIQUINONE OXIDOREDUCTASE CHAIN 5"/>
    <property type="match status" value="1"/>
</dbReference>
<feature type="transmembrane region" description="Helical" evidence="9">
    <location>
        <begin position="50"/>
        <end position="67"/>
    </location>
</feature>
<dbReference type="EC" id="7.1.1.2" evidence="2"/>
<organism evidence="11">
    <name type="scientific">Salpa thompsoni</name>
    <dbReference type="NCBI Taxonomy" id="569448"/>
    <lineage>
        <taxon>Eukaryota</taxon>
        <taxon>Metazoa</taxon>
        <taxon>Chordata</taxon>
        <taxon>Tunicata</taxon>
        <taxon>Thaliacea</taxon>
        <taxon>Salpida</taxon>
        <taxon>Salpidae</taxon>
        <taxon>Salpa</taxon>
    </lineage>
</organism>
<evidence type="ECO:0000256" key="9">
    <source>
        <dbReference type="SAM" id="Phobius"/>
    </source>
</evidence>
<dbReference type="PANTHER" id="PTHR42829">
    <property type="entry name" value="NADH-UBIQUINONE OXIDOREDUCTASE CHAIN 5"/>
    <property type="match status" value="1"/>
</dbReference>
<dbReference type="GO" id="GO:0003954">
    <property type="term" value="F:NADH dehydrogenase activity"/>
    <property type="evidence" value="ECO:0007669"/>
    <property type="project" value="TreeGrafter"/>
</dbReference>
<comment type="subcellular location">
    <subcellularLocation>
        <location evidence="1">Membrane</location>
        <topology evidence="1">Multi-pass membrane protein</topology>
    </subcellularLocation>
</comment>
<keyword evidence="3" id="KW-0813">Transport</keyword>
<feature type="transmembrane region" description="Helical" evidence="9">
    <location>
        <begin position="102"/>
        <end position="124"/>
    </location>
</feature>
<dbReference type="InterPro" id="IPR003945">
    <property type="entry name" value="NU5C-like"/>
</dbReference>
<feature type="transmembrane region" description="Helical" evidence="9">
    <location>
        <begin position="319"/>
        <end position="343"/>
    </location>
</feature>